<evidence type="ECO:0000313" key="6">
    <source>
        <dbReference type="Proteomes" id="UP000271031"/>
    </source>
</evidence>
<dbReference type="Gene3D" id="3.30.70.100">
    <property type="match status" value="1"/>
</dbReference>
<dbReference type="EMBL" id="RHHQ01000025">
    <property type="protein sequence ID" value="RNB80153.1"/>
    <property type="molecule type" value="Genomic_DNA"/>
</dbReference>
<dbReference type="InterPro" id="IPR020084">
    <property type="entry name" value="NUDIX_hydrolase_CS"/>
</dbReference>
<dbReference type="InterPro" id="IPR000086">
    <property type="entry name" value="NUDIX_hydrolase_dom"/>
</dbReference>
<proteinExistence type="inferred from homology"/>
<dbReference type="GO" id="GO:0016787">
    <property type="term" value="F:hydrolase activity"/>
    <property type="evidence" value="ECO:0007669"/>
    <property type="project" value="UniProtKB-KW"/>
</dbReference>
<dbReference type="Proteomes" id="UP000271031">
    <property type="component" value="Unassembled WGS sequence"/>
</dbReference>
<dbReference type="PROSITE" id="PS51462">
    <property type="entry name" value="NUDIX"/>
    <property type="match status" value="1"/>
</dbReference>
<dbReference type="InterPro" id="IPR020476">
    <property type="entry name" value="Nudix_hydrolase"/>
</dbReference>
<dbReference type="SUPFAM" id="SSF55811">
    <property type="entry name" value="Nudix"/>
    <property type="match status" value="1"/>
</dbReference>
<evidence type="ECO:0000259" key="4">
    <source>
        <dbReference type="PROSITE" id="PS51462"/>
    </source>
</evidence>
<comment type="cofactor">
    <cofactor evidence="1">
        <name>Mg(2+)</name>
        <dbReference type="ChEBI" id="CHEBI:18420"/>
    </cofactor>
</comment>
<dbReference type="InterPro" id="IPR012577">
    <property type="entry name" value="NIPSNAP"/>
</dbReference>
<gene>
    <name evidence="5" type="ORF">EDM56_27470</name>
</gene>
<protein>
    <submittedName>
        <fullName evidence="5">NUDIX domain-containing protein</fullName>
    </submittedName>
</protein>
<dbReference type="CDD" id="cd02883">
    <property type="entry name" value="NUDIX_Hydrolase"/>
    <property type="match status" value="1"/>
</dbReference>
<name>A0A3M8CWT4_9BACL</name>
<evidence type="ECO:0000256" key="1">
    <source>
        <dbReference type="ARBA" id="ARBA00001946"/>
    </source>
</evidence>
<dbReference type="OrthoDB" id="9787880at2"/>
<dbReference type="InterPro" id="IPR015797">
    <property type="entry name" value="NUDIX_hydrolase-like_dom_sf"/>
</dbReference>
<dbReference type="SUPFAM" id="SSF54909">
    <property type="entry name" value="Dimeric alpha+beta barrel"/>
    <property type="match status" value="1"/>
</dbReference>
<dbReference type="PANTHER" id="PTHR43046">
    <property type="entry name" value="GDP-MANNOSE MANNOSYL HYDROLASE"/>
    <property type="match status" value="1"/>
</dbReference>
<dbReference type="Gene3D" id="3.90.79.10">
    <property type="entry name" value="Nucleoside Triphosphate Pyrophosphohydrolase"/>
    <property type="match status" value="1"/>
</dbReference>
<evidence type="ECO:0000256" key="2">
    <source>
        <dbReference type="ARBA" id="ARBA00022801"/>
    </source>
</evidence>
<keyword evidence="6" id="KW-1185">Reference proteome</keyword>
<keyword evidence="2 3" id="KW-0378">Hydrolase</keyword>
<organism evidence="5 6">
    <name type="scientific">Brevibacillus fluminis</name>
    <dbReference type="NCBI Taxonomy" id="511487"/>
    <lineage>
        <taxon>Bacteria</taxon>
        <taxon>Bacillati</taxon>
        <taxon>Bacillota</taxon>
        <taxon>Bacilli</taxon>
        <taxon>Bacillales</taxon>
        <taxon>Paenibacillaceae</taxon>
        <taxon>Brevibacillus</taxon>
    </lineage>
</organism>
<dbReference type="PANTHER" id="PTHR43046:SF2">
    <property type="entry name" value="8-OXO-DGTP DIPHOSPHATASE-RELATED"/>
    <property type="match status" value="1"/>
</dbReference>
<evidence type="ECO:0000313" key="5">
    <source>
        <dbReference type="EMBL" id="RNB80153.1"/>
    </source>
</evidence>
<dbReference type="PRINTS" id="PR00502">
    <property type="entry name" value="NUDIXFAMILY"/>
</dbReference>
<dbReference type="Pfam" id="PF00293">
    <property type="entry name" value="NUDIX"/>
    <property type="match status" value="1"/>
</dbReference>
<reference evidence="5 6" key="1">
    <citation type="submission" date="2018-10" db="EMBL/GenBank/DDBJ databases">
        <title>Phylogenomics of Brevibacillus.</title>
        <authorList>
            <person name="Dunlap C."/>
        </authorList>
    </citation>
    <scope>NUCLEOTIDE SEQUENCE [LARGE SCALE GENOMIC DNA]</scope>
    <source>
        <strain evidence="5 6">JCM 15716</strain>
    </source>
</reference>
<evidence type="ECO:0000256" key="3">
    <source>
        <dbReference type="RuleBase" id="RU003476"/>
    </source>
</evidence>
<comment type="similarity">
    <text evidence="3">Belongs to the Nudix hydrolase family.</text>
</comment>
<dbReference type="Pfam" id="PF07978">
    <property type="entry name" value="NIPSNAP"/>
    <property type="match status" value="1"/>
</dbReference>
<dbReference type="PROSITE" id="PS00893">
    <property type="entry name" value="NUDIX_BOX"/>
    <property type="match status" value="1"/>
</dbReference>
<accession>A0A3M8CWT4</accession>
<feature type="domain" description="Nudix hydrolase" evidence="4">
    <location>
        <begin position="117"/>
        <end position="242"/>
    </location>
</feature>
<dbReference type="AlphaFoldDB" id="A0A3M8CWT4"/>
<comment type="caution">
    <text evidence="5">The sequence shown here is derived from an EMBL/GenBank/DDBJ whole genome shotgun (WGS) entry which is preliminary data.</text>
</comment>
<dbReference type="InterPro" id="IPR011008">
    <property type="entry name" value="Dimeric_a/b-barrel"/>
</dbReference>
<sequence>MHHRGGNPLIFRRKTYKIKPELAGRFHDFFHTYLYPNQVMHGAKLVGRWVNEAQDEVVAIWEYRDKAHYEAIEHAIRNSALHQEAQQKRHELPDLYVEAKQDFLLSTAASGSYQAPQHTIAVSGYITNEQGEVLLVRSAHRPDTFELPGGQLEESETLEDAILREIMEETGIRIRLYGITGIYQNMTTGTISVVFRGDYLSGDLRVQTGEITEAMFTKLTKKTTGELVTRPHLQTRILDAMEPSYIPYEAFAVTPYQLLQRVEIKHEFQ</sequence>